<reference evidence="1" key="1">
    <citation type="journal article" date="2020" name="G3 (Bethesda)">
        <title>High-Quality Assemblies for Three Invasive Social Wasps from the &lt;i&gt;Vespula&lt;/i&gt; Genus.</title>
        <authorList>
            <person name="Harrop T.W.R."/>
            <person name="Guhlin J."/>
            <person name="McLaughlin G.M."/>
            <person name="Permina E."/>
            <person name="Stockwell P."/>
            <person name="Gilligan J."/>
            <person name="Le Lec M.F."/>
            <person name="Gruber M.A.M."/>
            <person name="Quinn O."/>
            <person name="Lovegrove M."/>
            <person name="Duncan E.J."/>
            <person name="Remnant E.J."/>
            <person name="Van Eeckhoven J."/>
            <person name="Graham B."/>
            <person name="Knapp R.A."/>
            <person name="Langford K.W."/>
            <person name="Kronenberg Z."/>
            <person name="Press M.O."/>
            <person name="Eacker S.M."/>
            <person name="Wilson-Rankin E.E."/>
            <person name="Purcell J."/>
            <person name="Lester P.J."/>
            <person name="Dearden P.K."/>
        </authorList>
    </citation>
    <scope>NUCLEOTIDE SEQUENCE</scope>
    <source>
        <strain evidence="1">Linc-1</strain>
    </source>
</reference>
<organism evidence="1 2">
    <name type="scientific">Vespula germanica</name>
    <name type="common">German yellow jacket</name>
    <name type="synonym">Paravespula germanica</name>
    <dbReference type="NCBI Taxonomy" id="30212"/>
    <lineage>
        <taxon>Eukaryota</taxon>
        <taxon>Metazoa</taxon>
        <taxon>Ecdysozoa</taxon>
        <taxon>Arthropoda</taxon>
        <taxon>Hexapoda</taxon>
        <taxon>Insecta</taxon>
        <taxon>Pterygota</taxon>
        <taxon>Neoptera</taxon>
        <taxon>Endopterygota</taxon>
        <taxon>Hymenoptera</taxon>
        <taxon>Apocrita</taxon>
        <taxon>Aculeata</taxon>
        <taxon>Vespoidea</taxon>
        <taxon>Vespidae</taxon>
        <taxon>Vespinae</taxon>
        <taxon>Vespula</taxon>
    </lineage>
</organism>
<name>A0A834KVN3_VESGE</name>
<comment type="caution">
    <text evidence="1">The sequence shown here is derived from an EMBL/GenBank/DDBJ whole genome shotgun (WGS) entry which is preliminary data.</text>
</comment>
<dbReference type="AlphaFoldDB" id="A0A834KVN3"/>
<evidence type="ECO:0000313" key="2">
    <source>
        <dbReference type="Proteomes" id="UP000617340"/>
    </source>
</evidence>
<keyword evidence="2" id="KW-1185">Reference proteome</keyword>
<dbReference type="Proteomes" id="UP000617340">
    <property type="component" value="Unassembled WGS sequence"/>
</dbReference>
<sequence>MKRAGEKITHLITRHRNRRTKLSHYVARPPNTLSLEAVVRAAKRVFQESYFEFISAGLPRLWRLPMRHPESKMLKQKLQSSEMVALGGDDLSFEVQVVMNDICRTRLELSLNI</sequence>
<dbReference type="EMBL" id="JACSDZ010000002">
    <property type="protein sequence ID" value="KAF7413737.1"/>
    <property type="molecule type" value="Genomic_DNA"/>
</dbReference>
<gene>
    <name evidence="1" type="ORF">HZH68_002226</name>
</gene>
<accession>A0A834KVN3</accession>
<evidence type="ECO:0000313" key="1">
    <source>
        <dbReference type="EMBL" id="KAF7413737.1"/>
    </source>
</evidence>
<proteinExistence type="predicted"/>
<protein>
    <submittedName>
        <fullName evidence="1">Uncharacterized protein</fullName>
    </submittedName>
</protein>